<name>A0A0C2CQQ6_9BACT</name>
<evidence type="ECO:0000313" key="2">
    <source>
        <dbReference type="Proteomes" id="UP000031599"/>
    </source>
</evidence>
<reference evidence="1 2" key="1">
    <citation type="submission" date="2014-12" db="EMBL/GenBank/DDBJ databases">
        <title>Genome assembly of Enhygromyxa salina DSM 15201.</title>
        <authorList>
            <person name="Sharma G."/>
            <person name="Subramanian S."/>
        </authorList>
    </citation>
    <scope>NUCLEOTIDE SEQUENCE [LARGE SCALE GENOMIC DNA]</scope>
    <source>
        <strain evidence="1 2">DSM 15201</strain>
    </source>
</reference>
<protein>
    <submittedName>
        <fullName evidence="1">Uncharacterized protein</fullName>
    </submittedName>
</protein>
<dbReference type="EMBL" id="JMCC02000093">
    <property type="protein sequence ID" value="KIG13516.1"/>
    <property type="molecule type" value="Genomic_DNA"/>
</dbReference>
<dbReference type="AlphaFoldDB" id="A0A0C2CQQ6"/>
<accession>A0A0C2CQQ6</accession>
<evidence type="ECO:0000313" key="1">
    <source>
        <dbReference type="EMBL" id="KIG13516.1"/>
    </source>
</evidence>
<dbReference type="Proteomes" id="UP000031599">
    <property type="component" value="Unassembled WGS sequence"/>
</dbReference>
<proteinExistence type="predicted"/>
<sequence length="41" mass="4450">MKAAIAQDPSLCMRNSFAVELKNAFEVVLAGHIALQHNTLP</sequence>
<gene>
    <name evidence="1" type="ORF">DB30_07964</name>
</gene>
<comment type="caution">
    <text evidence="1">The sequence shown here is derived from an EMBL/GenBank/DDBJ whole genome shotgun (WGS) entry which is preliminary data.</text>
</comment>
<organism evidence="1 2">
    <name type="scientific">Enhygromyxa salina</name>
    <dbReference type="NCBI Taxonomy" id="215803"/>
    <lineage>
        <taxon>Bacteria</taxon>
        <taxon>Pseudomonadati</taxon>
        <taxon>Myxococcota</taxon>
        <taxon>Polyangia</taxon>
        <taxon>Nannocystales</taxon>
        <taxon>Nannocystaceae</taxon>
        <taxon>Enhygromyxa</taxon>
    </lineage>
</organism>